<protein>
    <submittedName>
        <fullName evidence="2">Uncharacterized protein</fullName>
    </submittedName>
</protein>
<organism evidence="2 3">
    <name type="scientific">Mycena maculata</name>
    <dbReference type="NCBI Taxonomy" id="230809"/>
    <lineage>
        <taxon>Eukaryota</taxon>
        <taxon>Fungi</taxon>
        <taxon>Dikarya</taxon>
        <taxon>Basidiomycota</taxon>
        <taxon>Agaricomycotina</taxon>
        <taxon>Agaricomycetes</taxon>
        <taxon>Agaricomycetidae</taxon>
        <taxon>Agaricales</taxon>
        <taxon>Marasmiineae</taxon>
        <taxon>Mycenaceae</taxon>
        <taxon>Mycena</taxon>
    </lineage>
</organism>
<keyword evidence="1" id="KW-0812">Transmembrane</keyword>
<accession>A0AAD7NLL1</accession>
<dbReference type="Proteomes" id="UP001215280">
    <property type="component" value="Unassembled WGS sequence"/>
</dbReference>
<reference evidence="2" key="1">
    <citation type="submission" date="2023-03" db="EMBL/GenBank/DDBJ databases">
        <title>Massive genome expansion in bonnet fungi (Mycena s.s.) driven by repeated elements and novel gene families across ecological guilds.</title>
        <authorList>
            <consortium name="Lawrence Berkeley National Laboratory"/>
            <person name="Harder C.B."/>
            <person name="Miyauchi S."/>
            <person name="Viragh M."/>
            <person name="Kuo A."/>
            <person name="Thoen E."/>
            <person name="Andreopoulos B."/>
            <person name="Lu D."/>
            <person name="Skrede I."/>
            <person name="Drula E."/>
            <person name="Henrissat B."/>
            <person name="Morin E."/>
            <person name="Kohler A."/>
            <person name="Barry K."/>
            <person name="LaButti K."/>
            <person name="Morin E."/>
            <person name="Salamov A."/>
            <person name="Lipzen A."/>
            <person name="Mereny Z."/>
            <person name="Hegedus B."/>
            <person name="Baldrian P."/>
            <person name="Stursova M."/>
            <person name="Weitz H."/>
            <person name="Taylor A."/>
            <person name="Grigoriev I.V."/>
            <person name="Nagy L.G."/>
            <person name="Martin F."/>
            <person name="Kauserud H."/>
        </authorList>
    </citation>
    <scope>NUCLEOTIDE SEQUENCE</scope>
    <source>
        <strain evidence="2">CBHHK188m</strain>
    </source>
</reference>
<proteinExistence type="predicted"/>
<comment type="caution">
    <text evidence="2">The sequence shown here is derived from an EMBL/GenBank/DDBJ whole genome shotgun (WGS) entry which is preliminary data.</text>
</comment>
<feature type="transmembrane region" description="Helical" evidence="1">
    <location>
        <begin position="201"/>
        <end position="219"/>
    </location>
</feature>
<gene>
    <name evidence="2" type="ORF">DFH07DRAFT_955139</name>
</gene>
<name>A0AAD7NLL1_9AGAR</name>
<feature type="transmembrane region" description="Helical" evidence="1">
    <location>
        <begin position="64"/>
        <end position="84"/>
    </location>
</feature>
<dbReference type="EMBL" id="JARJLG010000031">
    <property type="protein sequence ID" value="KAJ7767007.1"/>
    <property type="molecule type" value="Genomic_DNA"/>
</dbReference>
<keyword evidence="3" id="KW-1185">Reference proteome</keyword>
<keyword evidence="1" id="KW-0472">Membrane</keyword>
<evidence type="ECO:0000256" key="1">
    <source>
        <dbReference type="SAM" id="Phobius"/>
    </source>
</evidence>
<dbReference type="AlphaFoldDB" id="A0AAD7NLL1"/>
<sequence>MSYAFIDSRGRLLSFPHFNGPLYKLVTLTDVQTAKPDARRSVVYENPFAFSIFGKHHVRRYSSLLLGSACGVYTAIFGLVPHAIEGAIQARAGSRISAASSILRSNAHSFGRAMDLIYEGIPAPSPKSHLSQVRSTAVASATLPIVLYTLESTGLYSDKDPAMTTATVILLPFGIPVLGWALKRFLENSPPLLVRRNMPQFIGLSALALFDAGCTMWMTSRPDEQQ</sequence>
<evidence type="ECO:0000313" key="2">
    <source>
        <dbReference type="EMBL" id="KAJ7767007.1"/>
    </source>
</evidence>
<feature type="transmembrane region" description="Helical" evidence="1">
    <location>
        <begin position="162"/>
        <end position="181"/>
    </location>
</feature>
<evidence type="ECO:0000313" key="3">
    <source>
        <dbReference type="Proteomes" id="UP001215280"/>
    </source>
</evidence>
<keyword evidence="1" id="KW-1133">Transmembrane helix</keyword>